<dbReference type="RefSeq" id="XP_007411962.1">
    <property type="nucleotide sequence ID" value="XM_007411900.1"/>
</dbReference>
<dbReference type="GeneID" id="18930276"/>
<gene>
    <name evidence="2" type="ORF">MELLADRAFT_64572</name>
</gene>
<evidence type="ECO:0000256" key="1">
    <source>
        <dbReference type="SAM" id="MobiDB-lite"/>
    </source>
</evidence>
<accession>F4RRY3</accession>
<organism evidence="3">
    <name type="scientific">Melampsora larici-populina (strain 98AG31 / pathotype 3-4-7)</name>
    <name type="common">Poplar leaf rust fungus</name>
    <dbReference type="NCBI Taxonomy" id="747676"/>
    <lineage>
        <taxon>Eukaryota</taxon>
        <taxon>Fungi</taxon>
        <taxon>Dikarya</taxon>
        <taxon>Basidiomycota</taxon>
        <taxon>Pucciniomycotina</taxon>
        <taxon>Pucciniomycetes</taxon>
        <taxon>Pucciniales</taxon>
        <taxon>Melampsoraceae</taxon>
        <taxon>Melampsora</taxon>
    </lineage>
</organism>
<dbReference type="AlphaFoldDB" id="F4RRY3"/>
<dbReference type="EMBL" id="GL883116">
    <property type="protein sequence ID" value="EGG04871.1"/>
    <property type="molecule type" value="Genomic_DNA"/>
</dbReference>
<dbReference type="KEGG" id="mlr:MELLADRAFT_64572"/>
<dbReference type="InParanoid" id="F4RRY3"/>
<dbReference type="OrthoDB" id="10498111at2759"/>
<dbReference type="VEuPathDB" id="FungiDB:MELLADRAFT_64572"/>
<feature type="compositionally biased region" description="Polar residues" evidence="1">
    <location>
        <begin position="64"/>
        <end position="77"/>
    </location>
</feature>
<evidence type="ECO:0000313" key="2">
    <source>
        <dbReference type="EMBL" id="EGG04871.1"/>
    </source>
</evidence>
<feature type="region of interest" description="Disordered" evidence="1">
    <location>
        <begin position="46"/>
        <end position="77"/>
    </location>
</feature>
<protein>
    <submittedName>
        <fullName evidence="2">Uncharacterized protein</fullName>
    </submittedName>
</protein>
<name>F4RRY3_MELLP</name>
<keyword evidence="3" id="KW-1185">Reference proteome</keyword>
<dbReference type="HOGENOM" id="CLU_983801_0_0_1"/>
<sequence length="283" mass="32327">MYLKQLTTLMLNKPPTSISFENVGIRSLMIGLTVGRHVLSGTQAQQNHAAYRNGREESLGGNHSEYSNNLNRQPTRSPSVSKDFVGWPYAGALVSTPALSIGSTSSSPSMRFTPLTPTMTQPAFYMTVNEIVELLLLLIHYYNLQIMARVCDDVALWGVRAAGNHDEDCIICYDYAHHVSQSALRRQMRLQEANRQMELEKAKRILRLRNQSKRRSQFRVLREALYLLTTYEGPYLQNPGDKKRAALFIRKNNLAPLITADFAIGEEKWEWMDRRVASRIYIM</sequence>
<evidence type="ECO:0000313" key="3">
    <source>
        <dbReference type="Proteomes" id="UP000001072"/>
    </source>
</evidence>
<dbReference type="Proteomes" id="UP000001072">
    <property type="component" value="Unassembled WGS sequence"/>
</dbReference>
<proteinExistence type="predicted"/>
<reference evidence="3" key="1">
    <citation type="journal article" date="2011" name="Proc. Natl. Acad. Sci. U.S.A.">
        <title>Obligate biotrophy features unraveled by the genomic analysis of rust fungi.</title>
        <authorList>
            <person name="Duplessis S."/>
            <person name="Cuomo C.A."/>
            <person name="Lin Y.-C."/>
            <person name="Aerts A."/>
            <person name="Tisserant E."/>
            <person name="Veneault-Fourrey C."/>
            <person name="Joly D.L."/>
            <person name="Hacquard S."/>
            <person name="Amselem J."/>
            <person name="Cantarel B.L."/>
            <person name="Chiu R."/>
            <person name="Coutinho P.M."/>
            <person name="Feau N."/>
            <person name="Field M."/>
            <person name="Frey P."/>
            <person name="Gelhaye E."/>
            <person name="Goldberg J."/>
            <person name="Grabherr M.G."/>
            <person name="Kodira C.D."/>
            <person name="Kohler A."/>
            <person name="Kuees U."/>
            <person name="Lindquist E.A."/>
            <person name="Lucas S.M."/>
            <person name="Mago R."/>
            <person name="Mauceli E."/>
            <person name="Morin E."/>
            <person name="Murat C."/>
            <person name="Pangilinan J.L."/>
            <person name="Park R."/>
            <person name="Pearson M."/>
            <person name="Quesneville H."/>
            <person name="Rouhier N."/>
            <person name="Sakthikumar S."/>
            <person name="Salamov A.A."/>
            <person name="Schmutz J."/>
            <person name="Selles B."/>
            <person name="Shapiro H."/>
            <person name="Tanguay P."/>
            <person name="Tuskan G.A."/>
            <person name="Henrissat B."/>
            <person name="Van de Peer Y."/>
            <person name="Rouze P."/>
            <person name="Ellis J.G."/>
            <person name="Dodds P.N."/>
            <person name="Schein J.E."/>
            <person name="Zhong S."/>
            <person name="Hamelin R.C."/>
            <person name="Grigoriev I.V."/>
            <person name="Szabo L.J."/>
            <person name="Martin F."/>
        </authorList>
    </citation>
    <scope>NUCLEOTIDE SEQUENCE [LARGE SCALE GENOMIC DNA]</scope>
    <source>
        <strain evidence="3">98AG31 / pathotype 3-4-7</strain>
    </source>
</reference>